<protein>
    <recommendedName>
        <fullName evidence="1">F-box domain-containing protein</fullName>
    </recommendedName>
</protein>
<dbReference type="SMART" id="SM00256">
    <property type="entry name" value="FBOX"/>
    <property type="match status" value="1"/>
</dbReference>
<evidence type="ECO:0000259" key="1">
    <source>
        <dbReference type="PROSITE" id="PS50181"/>
    </source>
</evidence>
<dbReference type="Pfam" id="PF00646">
    <property type="entry name" value="F-box"/>
    <property type="match status" value="1"/>
</dbReference>
<evidence type="ECO:0000313" key="2">
    <source>
        <dbReference type="EMBL" id="KAL3646886.1"/>
    </source>
</evidence>
<dbReference type="InterPro" id="IPR036047">
    <property type="entry name" value="F-box-like_dom_sf"/>
</dbReference>
<dbReference type="Gene3D" id="1.20.1280.50">
    <property type="match status" value="1"/>
</dbReference>
<keyword evidence="3" id="KW-1185">Reference proteome</keyword>
<dbReference type="PANTHER" id="PTHR31672">
    <property type="entry name" value="BNACNNG10540D PROTEIN"/>
    <property type="match status" value="1"/>
</dbReference>
<dbReference type="InterPro" id="IPR017451">
    <property type="entry name" value="F-box-assoc_interact_dom"/>
</dbReference>
<dbReference type="Proteomes" id="UP001632038">
    <property type="component" value="Unassembled WGS sequence"/>
</dbReference>
<dbReference type="EMBL" id="JAVIJP010000011">
    <property type="protein sequence ID" value="KAL3646886.1"/>
    <property type="molecule type" value="Genomic_DNA"/>
</dbReference>
<dbReference type="SUPFAM" id="SSF81383">
    <property type="entry name" value="F-box domain"/>
    <property type="match status" value="1"/>
</dbReference>
<name>A0ABD3E1E0_9LAMI</name>
<organism evidence="2 3">
    <name type="scientific">Castilleja foliolosa</name>
    <dbReference type="NCBI Taxonomy" id="1961234"/>
    <lineage>
        <taxon>Eukaryota</taxon>
        <taxon>Viridiplantae</taxon>
        <taxon>Streptophyta</taxon>
        <taxon>Embryophyta</taxon>
        <taxon>Tracheophyta</taxon>
        <taxon>Spermatophyta</taxon>
        <taxon>Magnoliopsida</taxon>
        <taxon>eudicotyledons</taxon>
        <taxon>Gunneridae</taxon>
        <taxon>Pentapetalae</taxon>
        <taxon>asterids</taxon>
        <taxon>lamiids</taxon>
        <taxon>Lamiales</taxon>
        <taxon>Orobanchaceae</taxon>
        <taxon>Pedicularideae</taxon>
        <taxon>Castillejinae</taxon>
        <taxon>Castilleja</taxon>
    </lineage>
</organism>
<accession>A0ABD3E1E0</accession>
<dbReference type="InterPro" id="IPR006527">
    <property type="entry name" value="F-box-assoc_dom_typ1"/>
</dbReference>
<dbReference type="Pfam" id="PF07734">
    <property type="entry name" value="FBA_1"/>
    <property type="match status" value="1"/>
</dbReference>
<dbReference type="NCBIfam" id="TIGR01640">
    <property type="entry name" value="F_box_assoc_1"/>
    <property type="match status" value="1"/>
</dbReference>
<evidence type="ECO:0000313" key="3">
    <source>
        <dbReference type="Proteomes" id="UP001632038"/>
    </source>
</evidence>
<dbReference type="InterPro" id="IPR001810">
    <property type="entry name" value="F-box_dom"/>
</dbReference>
<feature type="domain" description="F-box" evidence="1">
    <location>
        <begin position="1"/>
        <end position="49"/>
    </location>
</feature>
<gene>
    <name evidence="2" type="ORF">CASFOL_009430</name>
</gene>
<sequence>MSDLPPDVYREIFLLLPAKYLIRFRAVCKLWRAVIDDPCFVTAHTNKQLSPNTILIRNSTGHPFFPLYSFDVGNINFTNGFQSIAATPLNFSRSGLLRLSDLPVADCNGLLLVATSSTDGDYKENWEIWNPLTHERLELPRLDIGWNAFGLGYDCDADDYKAVVIVRLRNNGGQSYQTHIYSLKSDSWKRIRAFPFGGDRKVWDEDPYGGGDWEGWDEHPCGGDRKVCDEDSCDGDWEGWDEDPFGGHRKGWDGDGQVGVFLRGALHWIICNKKIIALDLGTESYRELKLPPLHERDTYEFEDVYQFTRTQFLDVLDGCLFLSDYAYDYYFARHFDVWVMKDYGEGYSWVKLFSLGCIREVVYNLRPVAYMKDKMQVFLQHNCGFYLFDIESDSTKMISICGLYGLLKTNVYHGSIFRLHDYCGVSRGVMRERRISETKKTKIKMDAVTKLICCASEYGEDPYESWCGIDPRLYSSSSEDEDL</sequence>
<dbReference type="CDD" id="cd22157">
    <property type="entry name" value="F-box_AtFBW1-like"/>
    <property type="match status" value="1"/>
</dbReference>
<dbReference type="AlphaFoldDB" id="A0ABD3E1E0"/>
<dbReference type="PROSITE" id="PS50181">
    <property type="entry name" value="FBOX"/>
    <property type="match status" value="1"/>
</dbReference>
<comment type="caution">
    <text evidence="2">The sequence shown here is derived from an EMBL/GenBank/DDBJ whole genome shotgun (WGS) entry which is preliminary data.</text>
</comment>
<dbReference type="PANTHER" id="PTHR31672:SF13">
    <property type="entry name" value="F-BOX PROTEIN CPR30-LIKE"/>
    <property type="match status" value="1"/>
</dbReference>
<dbReference type="InterPro" id="IPR050796">
    <property type="entry name" value="SCF_F-box_component"/>
</dbReference>
<proteinExistence type="predicted"/>
<reference evidence="3" key="1">
    <citation type="journal article" date="2024" name="IScience">
        <title>Strigolactones Initiate the Formation of Haustorium-like Structures in Castilleja.</title>
        <authorList>
            <person name="Buerger M."/>
            <person name="Peterson D."/>
            <person name="Chory J."/>
        </authorList>
    </citation>
    <scope>NUCLEOTIDE SEQUENCE [LARGE SCALE GENOMIC DNA]</scope>
</reference>